<organism evidence="1">
    <name type="scientific">Prochlorococcus marinus XMU1424</name>
    <dbReference type="NCBI Taxonomy" id="2774497"/>
    <lineage>
        <taxon>Bacteria</taxon>
        <taxon>Bacillati</taxon>
        <taxon>Cyanobacteriota</taxon>
        <taxon>Cyanophyceae</taxon>
        <taxon>Synechococcales</taxon>
        <taxon>Prochlorococcaceae</taxon>
        <taxon>Prochlorococcus</taxon>
    </lineage>
</organism>
<proteinExistence type="predicted"/>
<evidence type="ECO:0000313" key="1">
    <source>
        <dbReference type="EMBL" id="MBO6987697.1"/>
    </source>
</evidence>
<sequence length="77" mass="8884">MNQKIAAEWLGRSERTLLTMRQSGMLIEGTCWIRKIPQNPNSHVLYHLENCEEVLNGLAKARSMEEPFEKRKEVATA</sequence>
<protein>
    <submittedName>
        <fullName evidence="1">Uncharacterized protein</fullName>
    </submittedName>
</protein>
<reference evidence="1" key="1">
    <citation type="journal article" date="2021" name="Front. Mar. Sci.">
        <title>Genomes of Diverse Isolates of Prochlorococcus High-Light-Adapted Clade II in the Western Pacific Ocean.</title>
        <authorList>
            <person name="Yan W."/>
            <person name="Feng X."/>
            <person name="Zhang W."/>
            <person name="Nawaz M.Z."/>
            <person name="Luo T."/>
            <person name="Zhang R."/>
            <person name="Jiao N."/>
        </authorList>
    </citation>
    <scope>NUCLEOTIDE SEQUENCE</scope>
    <source>
        <strain evidence="1">XMU1424</strain>
    </source>
</reference>
<comment type="caution">
    <text evidence="1">The sequence shown here is derived from an EMBL/GenBank/DDBJ whole genome shotgun (WGS) entry which is preliminary data.</text>
</comment>
<dbReference type="AlphaFoldDB" id="A0A9D9G6N6"/>
<accession>A0A9D9G6N6</accession>
<name>A0A9D9G6N6_PROMR</name>
<dbReference type="EMBL" id="JAEPLE010000001">
    <property type="protein sequence ID" value="MBO6987697.1"/>
    <property type="molecule type" value="Genomic_DNA"/>
</dbReference>
<gene>
    <name evidence="1" type="ORF">JJ833_02415</name>
</gene>